<accession>A0AAV5GA32</accession>
<name>A0AAV5GA32_CORAM</name>
<comment type="caution">
    <text evidence="1">The sequence shown here is derived from an EMBL/GenBank/DDBJ whole genome shotgun (WGS) entry which is preliminary data.</text>
</comment>
<evidence type="ECO:0000313" key="2">
    <source>
        <dbReference type="Proteomes" id="UP001054925"/>
    </source>
</evidence>
<organism evidence="1 2">
    <name type="scientific">Corynebacterium ammoniagenes</name>
    <name type="common">Brevibacterium ammoniagenes</name>
    <dbReference type="NCBI Taxonomy" id="1697"/>
    <lineage>
        <taxon>Bacteria</taxon>
        <taxon>Bacillati</taxon>
        <taxon>Actinomycetota</taxon>
        <taxon>Actinomycetes</taxon>
        <taxon>Mycobacteriales</taxon>
        <taxon>Corynebacteriaceae</taxon>
        <taxon>Corynebacterium</taxon>
    </lineage>
</organism>
<dbReference type="AlphaFoldDB" id="A0AAV5GA32"/>
<dbReference type="EMBL" id="BQKK01000005">
    <property type="protein sequence ID" value="GJN43474.1"/>
    <property type="molecule type" value="Genomic_DNA"/>
</dbReference>
<sequence length="64" mass="7052">MSLAMALSFKPVASVTFRDNVPRQSNEAYDTSQAIYELRYQIVINAMLSIARNIANISTNAALS</sequence>
<proteinExistence type="predicted"/>
<protein>
    <submittedName>
        <fullName evidence="1">Uncharacterized protein</fullName>
    </submittedName>
</protein>
<evidence type="ECO:0000313" key="1">
    <source>
        <dbReference type="EMBL" id="GJN43474.1"/>
    </source>
</evidence>
<gene>
    <name evidence="1" type="ORF">CAT723_19530</name>
</gene>
<reference evidence="1" key="1">
    <citation type="submission" date="2021-12" db="EMBL/GenBank/DDBJ databases">
        <title>Draft genome sequence of Corynebacterium ammoniagenes strain T-723.</title>
        <authorList>
            <person name="Matsuzawa M."/>
            <person name="Hiratani M."/>
            <person name="Abe I."/>
            <person name="Tsuji Y."/>
            <person name="Nakamura J."/>
        </authorList>
    </citation>
    <scope>NUCLEOTIDE SEQUENCE</scope>
    <source>
        <strain evidence="1">T-723</strain>
    </source>
</reference>
<dbReference type="Proteomes" id="UP001054925">
    <property type="component" value="Unassembled WGS sequence"/>
</dbReference>